<name>A0A2A4AJE9_9CORY</name>
<evidence type="ECO:0000313" key="2">
    <source>
        <dbReference type="EMBL" id="PCC83885.1"/>
    </source>
</evidence>
<dbReference type="EMBL" id="NWBP01000001">
    <property type="protein sequence ID" value="PCC83885.1"/>
    <property type="molecule type" value="Genomic_DNA"/>
</dbReference>
<gene>
    <name evidence="2" type="ORF">COM45_00170</name>
</gene>
<organism evidence="2 3">
    <name type="scientific">Corynebacterium accolens</name>
    <dbReference type="NCBI Taxonomy" id="38284"/>
    <lineage>
        <taxon>Bacteria</taxon>
        <taxon>Bacillati</taxon>
        <taxon>Actinomycetota</taxon>
        <taxon>Actinomycetes</taxon>
        <taxon>Mycobacteriales</taxon>
        <taxon>Corynebacteriaceae</taxon>
        <taxon>Corynebacterium</taxon>
    </lineage>
</organism>
<evidence type="ECO:0000256" key="1">
    <source>
        <dbReference type="SAM" id="Phobius"/>
    </source>
</evidence>
<protein>
    <submittedName>
        <fullName evidence="2">Uncharacterized protein</fullName>
    </submittedName>
</protein>
<proteinExistence type="predicted"/>
<keyword evidence="1" id="KW-0472">Membrane</keyword>
<keyword evidence="1" id="KW-0812">Transmembrane</keyword>
<keyword evidence="1" id="KW-1133">Transmembrane helix</keyword>
<feature type="transmembrane region" description="Helical" evidence="1">
    <location>
        <begin position="65"/>
        <end position="94"/>
    </location>
</feature>
<comment type="caution">
    <text evidence="2">The sequence shown here is derived from an EMBL/GenBank/DDBJ whole genome shotgun (WGS) entry which is preliminary data.</text>
</comment>
<reference evidence="2 3" key="1">
    <citation type="submission" date="2017-09" db="EMBL/GenBank/DDBJ databases">
        <title>Draft Genome Sequence of Corynebacterium accolens AH4003.</title>
        <authorList>
            <person name="Chen Y."/>
            <person name="Oosthuysen W.F."/>
            <person name="Kelley S."/>
            <person name="Horswill A."/>
        </authorList>
    </citation>
    <scope>NUCLEOTIDE SEQUENCE [LARGE SCALE GENOMIC DNA]</scope>
    <source>
        <strain evidence="2 3">AH4003</strain>
    </source>
</reference>
<dbReference type="AlphaFoldDB" id="A0A2A4AJE9"/>
<dbReference type="Proteomes" id="UP000218690">
    <property type="component" value="Unassembled WGS sequence"/>
</dbReference>
<accession>A0A2A4AJE9</accession>
<feature type="transmembrane region" description="Helical" evidence="1">
    <location>
        <begin position="40"/>
        <end position="58"/>
    </location>
</feature>
<evidence type="ECO:0000313" key="3">
    <source>
        <dbReference type="Proteomes" id="UP000218690"/>
    </source>
</evidence>
<feature type="transmembrane region" description="Helical" evidence="1">
    <location>
        <begin position="12"/>
        <end position="34"/>
    </location>
</feature>
<sequence length="104" mass="11487">MNRHKSNKSLKLSKLLSALLSTTAIAFPYLFPSIFPEGTMPYFIITVPIGVAAGVLAYKSQSWLLVAFSILAGLSPLLFAWIIWVVIKIIYFVTGGRLPSAEWL</sequence>